<keyword evidence="3" id="KW-0808">Transferase</keyword>
<reference evidence="3 4" key="1">
    <citation type="journal article" date="2013" name="Genome Announc.">
        <title>Draft Genome Sequence of the Cellulolytic, Mesophilic, Anaerobic Bacterium Clostridium termitidis Strain CT1112 (DSM 5398).</title>
        <authorList>
            <person name="Lal S."/>
            <person name="Ramachandran U."/>
            <person name="Zhang X."/>
            <person name="Munir R."/>
            <person name="Sparling R."/>
            <person name="Levin D.B."/>
        </authorList>
    </citation>
    <scope>NUCLEOTIDE SEQUENCE [LARGE SCALE GENOMIC DNA]</scope>
    <source>
        <strain evidence="3 4">CT1112</strain>
    </source>
</reference>
<feature type="transmembrane region" description="Helical" evidence="1">
    <location>
        <begin position="36"/>
        <end position="58"/>
    </location>
</feature>
<dbReference type="GO" id="GO:0016020">
    <property type="term" value="C:membrane"/>
    <property type="evidence" value="ECO:0007669"/>
    <property type="project" value="InterPro"/>
</dbReference>
<feature type="transmembrane region" description="Helical" evidence="1">
    <location>
        <begin position="12"/>
        <end position="30"/>
    </location>
</feature>
<keyword evidence="1" id="KW-0472">Membrane</keyword>
<dbReference type="PANTHER" id="PTHR34220">
    <property type="entry name" value="SENSOR HISTIDINE KINASE YPDA"/>
    <property type="match status" value="1"/>
</dbReference>
<dbReference type="Gene3D" id="3.30.565.10">
    <property type="entry name" value="Histidine kinase-like ATPase, C-terminal domain"/>
    <property type="match status" value="1"/>
</dbReference>
<dbReference type="EMBL" id="AORV01000059">
    <property type="protein sequence ID" value="EMS70170.1"/>
    <property type="molecule type" value="Genomic_DNA"/>
</dbReference>
<dbReference type="InterPro" id="IPR010559">
    <property type="entry name" value="Sig_transdc_His_kin_internal"/>
</dbReference>
<keyword evidence="4" id="KW-1185">Reference proteome</keyword>
<dbReference type="Pfam" id="PF06580">
    <property type="entry name" value="His_kinase"/>
    <property type="match status" value="1"/>
</dbReference>
<organism evidence="3 4">
    <name type="scientific">Ruminiclostridium cellobioparum subsp. termitidis CT1112</name>
    <dbReference type="NCBI Taxonomy" id="1195236"/>
    <lineage>
        <taxon>Bacteria</taxon>
        <taxon>Bacillati</taxon>
        <taxon>Bacillota</taxon>
        <taxon>Clostridia</taxon>
        <taxon>Eubacteriales</taxon>
        <taxon>Oscillospiraceae</taxon>
        <taxon>Ruminiclostridium</taxon>
    </lineage>
</organism>
<gene>
    <name evidence="3" type="ORF">CTER_4129</name>
</gene>
<dbReference type="PATRIC" id="fig|1195236.3.peg.4346"/>
<dbReference type="RefSeq" id="WP_004628982.1">
    <property type="nucleotide sequence ID" value="NZ_AORV01000059.1"/>
</dbReference>
<name>S0FG25_RUMCE</name>
<keyword evidence="1" id="KW-1133">Transmembrane helix</keyword>
<evidence type="ECO:0000259" key="2">
    <source>
        <dbReference type="SMART" id="SM00387"/>
    </source>
</evidence>
<dbReference type="SUPFAM" id="SSF55874">
    <property type="entry name" value="ATPase domain of HSP90 chaperone/DNA topoisomerase II/histidine kinase"/>
    <property type="match status" value="1"/>
</dbReference>
<dbReference type="GO" id="GO:0000155">
    <property type="term" value="F:phosphorelay sensor kinase activity"/>
    <property type="evidence" value="ECO:0007669"/>
    <property type="project" value="InterPro"/>
</dbReference>
<dbReference type="PANTHER" id="PTHR34220:SF7">
    <property type="entry name" value="SENSOR HISTIDINE KINASE YPDA"/>
    <property type="match status" value="1"/>
</dbReference>
<dbReference type="eggNOG" id="COG2972">
    <property type="taxonomic scope" value="Bacteria"/>
</dbReference>
<dbReference type="InterPro" id="IPR050640">
    <property type="entry name" value="Bact_2-comp_sensor_kinase"/>
</dbReference>
<keyword evidence="1" id="KW-0812">Transmembrane</keyword>
<sequence>MKRKTALSTRSTLAFIVLILMNIAGIIAVNNLKFKAVMTILLLALISCLYYLIVLPHLNIKKQYKMFLNGQIYEELFQNPDYLTPETVKVMDRFHYLLNKQDAINMSKKQAEYLALQNQINPHFLYNTLEAIRGDALYAGLASIAETTEALASFFRYTITDVGNLVTLEDELENIENYFTIQQYRFGDKFKLTVNYPDNEDILLNQVPKLTLQPIIENAIFHGLEGKSQGGNIFISIESTRKNLFISVKDDGLGIPSEVLTKINDSLERVAVSYVNSDKRKSGGIALKNVCRRIKLIFGDEYGVHVYSTVNVGTDVRLTLPKIPKHAE</sequence>
<evidence type="ECO:0000256" key="1">
    <source>
        <dbReference type="SAM" id="Phobius"/>
    </source>
</evidence>
<dbReference type="STRING" id="1195236.CTER_4129"/>
<protein>
    <submittedName>
        <fullName evidence="3">Histidine kinase-, DNA gyrase B-, and HSP90-like ATPase/Histidine kinase</fullName>
    </submittedName>
</protein>
<dbReference type="Proteomes" id="UP000014155">
    <property type="component" value="Unassembled WGS sequence"/>
</dbReference>
<proteinExistence type="predicted"/>
<evidence type="ECO:0000313" key="4">
    <source>
        <dbReference type="Proteomes" id="UP000014155"/>
    </source>
</evidence>
<dbReference type="Pfam" id="PF02518">
    <property type="entry name" value="HATPase_c"/>
    <property type="match status" value="1"/>
</dbReference>
<accession>S0FG25</accession>
<dbReference type="SMART" id="SM00387">
    <property type="entry name" value="HATPase_c"/>
    <property type="match status" value="1"/>
</dbReference>
<feature type="domain" description="Histidine kinase/HSP90-like ATPase" evidence="2">
    <location>
        <begin position="199"/>
        <end position="324"/>
    </location>
</feature>
<keyword evidence="3" id="KW-0418">Kinase</keyword>
<dbReference type="InterPro" id="IPR036890">
    <property type="entry name" value="HATPase_C_sf"/>
</dbReference>
<dbReference type="AlphaFoldDB" id="S0FG25"/>
<dbReference type="InterPro" id="IPR003594">
    <property type="entry name" value="HATPase_dom"/>
</dbReference>
<comment type="caution">
    <text evidence="3">The sequence shown here is derived from an EMBL/GenBank/DDBJ whole genome shotgun (WGS) entry which is preliminary data.</text>
</comment>
<evidence type="ECO:0000313" key="3">
    <source>
        <dbReference type="EMBL" id="EMS70170.1"/>
    </source>
</evidence>